<keyword evidence="6" id="KW-0347">Helicase</keyword>
<evidence type="ECO:0000256" key="2">
    <source>
        <dbReference type="ARBA" id="ARBA00022840"/>
    </source>
</evidence>
<dbReference type="PANTHER" id="PTHR47957">
    <property type="entry name" value="ATP-DEPENDENT HELICASE HRQ1"/>
    <property type="match status" value="1"/>
</dbReference>
<dbReference type="GO" id="GO:0005524">
    <property type="term" value="F:ATP binding"/>
    <property type="evidence" value="ECO:0007669"/>
    <property type="project" value="UniProtKB-KW"/>
</dbReference>
<dbReference type="Pfam" id="PF00271">
    <property type="entry name" value="Helicase_C"/>
    <property type="match status" value="1"/>
</dbReference>
<dbReference type="RefSeq" id="WP_136882906.1">
    <property type="nucleotide sequence ID" value="NZ_CP050899.1"/>
</dbReference>
<accession>A0A6H0ZTD1</accession>
<dbReference type="SMART" id="SM00487">
    <property type="entry name" value="DEXDc"/>
    <property type="match status" value="1"/>
</dbReference>
<dbReference type="SUPFAM" id="SSF52540">
    <property type="entry name" value="P-loop containing nucleoside triphosphate hydrolases"/>
    <property type="match status" value="2"/>
</dbReference>
<dbReference type="Gene3D" id="3.40.50.300">
    <property type="entry name" value="P-loop containing nucleotide triphosphate hydrolases"/>
    <property type="match status" value="3"/>
</dbReference>
<dbReference type="GO" id="GO:0006289">
    <property type="term" value="P:nucleotide-excision repair"/>
    <property type="evidence" value="ECO:0007669"/>
    <property type="project" value="TreeGrafter"/>
</dbReference>
<dbReference type="Pfam" id="PF09369">
    <property type="entry name" value="MZB"/>
    <property type="match status" value="1"/>
</dbReference>
<organism evidence="6 7">
    <name type="scientific">Agrobacterium pusense</name>
    <dbReference type="NCBI Taxonomy" id="648995"/>
    <lineage>
        <taxon>Bacteria</taxon>
        <taxon>Pseudomonadati</taxon>
        <taxon>Pseudomonadota</taxon>
        <taxon>Alphaproteobacteria</taxon>
        <taxon>Hyphomicrobiales</taxon>
        <taxon>Rhizobiaceae</taxon>
        <taxon>Rhizobium/Agrobacterium group</taxon>
        <taxon>Agrobacterium</taxon>
    </lineage>
</organism>
<evidence type="ECO:0000256" key="1">
    <source>
        <dbReference type="ARBA" id="ARBA00022741"/>
    </source>
</evidence>
<feature type="domain" description="Helicase ATP-binding" evidence="4">
    <location>
        <begin position="104"/>
        <end position="403"/>
    </location>
</feature>
<dbReference type="InterPro" id="IPR001650">
    <property type="entry name" value="Helicase_C-like"/>
</dbReference>
<evidence type="ECO:0000256" key="3">
    <source>
        <dbReference type="SAM" id="MobiDB-lite"/>
    </source>
</evidence>
<keyword evidence="6" id="KW-0378">Hydrolase</keyword>
<evidence type="ECO:0000313" key="6">
    <source>
        <dbReference type="EMBL" id="QIX23111.1"/>
    </source>
</evidence>
<dbReference type="InterPro" id="IPR018973">
    <property type="entry name" value="MZB"/>
</dbReference>
<gene>
    <name evidence="6" type="ORF">FOB41_18180</name>
</gene>
<reference evidence="6 7" key="1">
    <citation type="submission" date="2020-04" db="EMBL/GenBank/DDBJ databases">
        <title>FDA dAtabase for Regulatory Grade micrObial Sequences (FDA-ARGOS): Supporting development and validation of Infectious Disease Dx tests.</title>
        <authorList>
            <person name="Sciortino C."/>
            <person name="Tallon L."/>
            <person name="Sadzewicz L."/>
            <person name="Vavikolanu K."/>
            <person name="Mehta A."/>
            <person name="Aluvathingal J."/>
            <person name="Nadendla S."/>
            <person name="Nandy P."/>
            <person name="Geyer C."/>
            <person name="Yan Y."/>
            <person name="Sichtig H."/>
        </authorList>
    </citation>
    <scope>NUCLEOTIDE SEQUENCE [LARGE SCALE GENOMIC DNA]</scope>
    <source>
        <strain evidence="6 7">FDAARGOS_633</strain>
    </source>
</reference>
<sequence length="1849" mass="205388">MSKTIQETIDSLHQSLKDYIEATYHISNVQLIAQRRNLLDKVGVTHQVPYLESTPRYQTGERFEEIEDLPKAALAVYTALSSRKGDLPILLHNPAYTHQADAIRHALVEKKNLLIMTGTGSGKTESFLMPILGKLAQEASERPESFKNRRAMRALLLYPMNALVNDQLGRMRAIFGDPRLTDLFKSMAGRPATFARYTSRTPYAGMRSRKKDPGKLGSFEQFFVEIERQAADPDAENYEQARFLKGQLKQRGKWPAKPDLAAWFGEKGDDWIDRKTREFLRAVTLDDDAELITRHEVQENCPDLLVTNYSMLEYMLMRPIERSIFDDTKAWLAENPDEKLTVVLDEAHLYRGAAGAEVGLLLRRLRDRLGISPERFQVIAATASFNDETKADEFGAALAGVPKELFAVVTGQHKKKPNEQVATPAECEVLASLDLVSFYDADPAKRAAAIKPFLTSRGIEPTGIVEKDLFDALDEFPPIALLINNTMKAAQPLAALGPRLFPDRQDADRALTSLLALGSVARATPDAAGLLPCRVHNFYRGLPGLWVCMDADCPEVDEADRSRICGKMYGQPNEQCGCGARVLQFYTCRNCGAAHARAHTDDVDNPKSLWSEPGQNLKMQGGEARELLDLDLLLEEPRHHGMAEVADYDLLTGQLNPDILGSKTRSVYIRKDRTTPATDDDGHVDTRFEVRGQFTPCAVCGEGASFGRTSVQDHQTKGDQPFQALVSRQIQVQPPGLMEPTGFAPLRGRKVLVFSDSRQVAARLAPNLQMYSTRDALRSLIVWGFGRLHEAAVLRQNLSLEDLYLAVMLASRALGVRLRPEMGNGETFAESEVDDAISDGAFGDDMRLAQLRMDFAYQAPPVSLLDDIVKTVRDKHLGLEALALASVRETVQKQKDILALPVIPGFAETAEEKIALARAWLRCWQREGFWLSKMPMSWYNRRSRGTSIRSRKSPFEAMKRLINDKNAAKIWNRDWEPRLRQAFTEDIDNGFRRLLGRTIALELEGDWVRCEACRSVHRPVPRIPRCLDCGSSEIKALDPETDPVFVARKGYYRAPVATVLRDPTEPPMAIIAAEHTAQLNAPQSEDVFSKAEENELLFQDVELTWIDRPKKVTAIDVLSSTTTMEVGIDIGALSGVALRNMPPGRANYQQRAGRAGRRGNAVATVVAFGSADSHDEHYFSEPSAMIAGPVVDPKLTLNNMDIVKRHIRAFIIQCYLQDRIPTVDPAANPDLFSVLGSVQAFQSGAGTLNRLDFGNWLSSNIAALRSKAESWIPAELDASSREHLLSRMDVDCLSAIDDAVSYSPGEGQETTVGDDEVDEVPEVASEEGEETSPQMRPDGKLLDRLLYKGVLPRYAFPTDVATFNVFDRERSKSYRPIMKFAPSQGLPVALSQYAPGKQVWISGKCYTSGAVYSPMAQDRFDAWSNRRLYLECSECSFAETRPLDSGLKPGVKLDCEACGCDETFGPAHFWLRPPGFAHPYDSDEVTSPDDMPETAYATRAKLTMAFAGDDERWQKVNDRVRVMPDRTHLLVSNTGPKSQGYDYCTLCGRIESHLEATGLLRAPHLKPFPDEKDQTCAGAGTSTGLVLGTDFITDIALFSLRVVAPLKLKPARFETDVALRTLSEALAKAACNMLEIETGELMAEYRPALTPGGRSGLEAEIFLYDTLPGGAGFAAQIAGRSVELFERALSLMRGCPEGCDASCYRCLRSFKNKFEHRYLDRHVGIELLEYLVHGVCKPFDTTRVRNSTKVLADDLARHCPEYDVDLFKIIEVPGHGQVEIPILVSDKNGRRWAVALSGPLTERRAADPLIAQMQVDPDAMAVEVVNELLVRGNIADATRRLRAQLEGAQ</sequence>
<feature type="region of interest" description="Disordered" evidence="3">
    <location>
        <begin position="1303"/>
        <end position="1337"/>
    </location>
</feature>
<dbReference type="PROSITE" id="PS51192">
    <property type="entry name" value="HELICASE_ATP_BIND_1"/>
    <property type="match status" value="1"/>
</dbReference>
<dbReference type="EMBL" id="CP050899">
    <property type="protein sequence ID" value="QIX23111.1"/>
    <property type="molecule type" value="Genomic_DNA"/>
</dbReference>
<name>A0A6H0ZTD1_9HYPH</name>
<dbReference type="SMART" id="SM00490">
    <property type="entry name" value="HELICc"/>
    <property type="match status" value="1"/>
</dbReference>
<dbReference type="GO" id="GO:0043138">
    <property type="term" value="F:3'-5' DNA helicase activity"/>
    <property type="evidence" value="ECO:0007669"/>
    <property type="project" value="TreeGrafter"/>
</dbReference>
<evidence type="ECO:0000259" key="5">
    <source>
        <dbReference type="PROSITE" id="PS51194"/>
    </source>
</evidence>
<dbReference type="InterPro" id="IPR014001">
    <property type="entry name" value="Helicase_ATP-bd"/>
</dbReference>
<protein>
    <submittedName>
        <fullName evidence="6">DEAD/DEAH box helicase</fullName>
    </submittedName>
</protein>
<feature type="compositionally biased region" description="Acidic residues" evidence="3">
    <location>
        <begin position="1312"/>
        <end position="1330"/>
    </location>
</feature>
<dbReference type="InterPro" id="IPR011545">
    <property type="entry name" value="DEAD/DEAH_box_helicase_dom"/>
</dbReference>
<feature type="domain" description="Helicase C-terminal" evidence="5">
    <location>
        <begin position="1033"/>
        <end position="1201"/>
    </location>
</feature>
<keyword evidence="2" id="KW-0067">ATP-binding</keyword>
<evidence type="ECO:0000313" key="7">
    <source>
        <dbReference type="Proteomes" id="UP000500870"/>
    </source>
</evidence>
<dbReference type="Proteomes" id="UP000500870">
    <property type="component" value="Chromosome 3"/>
</dbReference>
<dbReference type="PANTHER" id="PTHR47957:SF3">
    <property type="entry name" value="ATP-DEPENDENT HELICASE HRQ1"/>
    <property type="match status" value="1"/>
</dbReference>
<dbReference type="GO" id="GO:0036297">
    <property type="term" value="P:interstrand cross-link repair"/>
    <property type="evidence" value="ECO:0007669"/>
    <property type="project" value="TreeGrafter"/>
</dbReference>
<proteinExistence type="predicted"/>
<dbReference type="InterPro" id="IPR027417">
    <property type="entry name" value="P-loop_NTPase"/>
</dbReference>
<keyword evidence="1" id="KW-0547">Nucleotide-binding</keyword>
<evidence type="ECO:0000259" key="4">
    <source>
        <dbReference type="PROSITE" id="PS51192"/>
    </source>
</evidence>
<dbReference type="PROSITE" id="PS51194">
    <property type="entry name" value="HELICASE_CTER"/>
    <property type="match status" value="1"/>
</dbReference>
<dbReference type="GO" id="GO:0003676">
    <property type="term" value="F:nucleic acid binding"/>
    <property type="evidence" value="ECO:0007669"/>
    <property type="project" value="InterPro"/>
</dbReference>
<dbReference type="Pfam" id="PF00270">
    <property type="entry name" value="DEAD"/>
    <property type="match status" value="1"/>
</dbReference>